<evidence type="ECO:0000256" key="5">
    <source>
        <dbReference type="ARBA" id="ARBA00023242"/>
    </source>
</evidence>
<dbReference type="AlphaFoldDB" id="U4KTU3"/>
<gene>
    <name evidence="7" type="ORF">PCON_02266</name>
</gene>
<keyword evidence="2" id="KW-0678">Repressor</keyword>
<dbReference type="Proteomes" id="UP000018144">
    <property type="component" value="Unassembled WGS sequence"/>
</dbReference>
<dbReference type="EMBL" id="HF935204">
    <property type="protein sequence ID" value="CCX04428.1"/>
    <property type="molecule type" value="Genomic_DNA"/>
</dbReference>
<protein>
    <submittedName>
        <fullName evidence="7">Similar to Transcriptional regulatory protein DEP1 acc. no. P31385</fullName>
    </submittedName>
</protein>
<evidence type="ECO:0000256" key="4">
    <source>
        <dbReference type="ARBA" id="ARBA00023163"/>
    </source>
</evidence>
<accession>U4KTU3</accession>
<dbReference type="PANTHER" id="PTHR21964">
    <property type="entry name" value="BREAST CANCER METASTASIS-SUPPRESSOR 1"/>
    <property type="match status" value="1"/>
</dbReference>
<keyword evidence="8" id="KW-1185">Reference proteome</keyword>
<dbReference type="STRING" id="1076935.U4KTU3"/>
<dbReference type="GO" id="GO:0005654">
    <property type="term" value="C:nucleoplasm"/>
    <property type="evidence" value="ECO:0007669"/>
    <property type="project" value="UniProtKB-ARBA"/>
</dbReference>
<dbReference type="InterPro" id="IPR013907">
    <property type="entry name" value="Sds3"/>
</dbReference>
<feature type="compositionally biased region" description="Low complexity" evidence="6">
    <location>
        <begin position="517"/>
        <end position="532"/>
    </location>
</feature>
<evidence type="ECO:0000256" key="6">
    <source>
        <dbReference type="SAM" id="MobiDB-lite"/>
    </source>
</evidence>
<keyword evidence="5" id="KW-0539">Nucleus</keyword>
<feature type="region of interest" description="Disordered" evidence="6">
    <location>
        <begin position="14"/>
        <end position="237"/>
    </location>
</feature>
<name>U4KTU3_PYROM</name>
<feature type="compositionally biased region" description="Polar residues" evidence="6">
    <location>
        <begin position="96"/>
        <end position="109"/>
    </location>
</feature>
<dbReference type="OrthoDB" id="20886at2759"/>
<evidence type="ECO:0000256" key="2">
    <source>
        <dbReference type="ARBA" id="ARBA00022491"/>
    </source>
</evidence>
<feature type="compositionally biased region" description="Low complexity" evidence="6">
    <location>
        <begin position="669"/>
        <end position="679"/>
    </location>
</feature>
<dbReference type="Gene3D" id="1.20.5.1500">
    <property type="match status" value="1"/>
</dbReference>
<keyword evidence="3" id="KW-0805">Transcription regulation</keyword>
<evidence type="ECO:0000313" key="7">
    <source>
        <dbReference type="EMBL" id="CCX04428.1"/>
    </source>
</evidence>
<evidence type="ECO:0000256" key="3">
    <source>
        <dbReference type="ARBA" id="ARBA00023015"/>
    </source>
</evidence>
<feature type="compositionally biased region" description="Low complexity" evidence="6">
    <location>
        <begin position="38"/>
        <end position="47"/>
    </location>
</feature>
<dbReference type="eggNOG" id="ENOG502S14R">
    <property type="taxonomic scope" value="Eukaryota"/>
</dbReference>
<feature type="compositionally biased region" description="Polar residues" evidence="6">
    <location>
        <begin position="609"/>
        <end position="630"/>
    </location>
</feature>
<reference evidence="7 8" key="1">
    <citation type="journal article" date="2013" name="PLoS Genet.">
        <title>The genome and development-dependent transcriptomes of Pyronema confluens: a window into fungal evolution.</title>
        <authorList>
            <person name="Traeger S."/>
            <person name="Altegoer F."/>
            <person name="Freitag M."/>
            <person name="Gabaldon T."/>
            <person name="Kempken F."/>
            <person name="Kumar A."/>
            <person name="Marcet-Houben M."/>
            <person name="Poggeler S."/>
            <person name="Stajich J.E."/>
            <person name="Nowrousian M."/>
        </authorList>
    </citation>
    <scope>NUCLEOTIDE SEQUENCE [LARGE SCALE GENOMIC DNA]</scope>
    <source>
        <strain evidence="8">CBS 100304</strain>
        <tissue evidence="7">Vegetative mycelium</tissue>
    </source>
</reference>
<dbReference type="SMART" id="SM01401">
    <property type="entry name" value="Sds3"/>
    <property type="match status" value="1"/>
</dbReference>
<evidence type="ECO:0000256" key="1">
    <source>
        <dbReference type="ARBA" id="ARBA00004123"/>
    </source>
</evidence>
<feature type="compositionally biased region" description="Basic residues" evidence="6">
    <location>
        <begin position="533"/>
        <end position="549"/>
    </location>
</feature>
<keyword evidence="4" id="KW-0804">Transcription</keyword>
<sequence>MAPDAGFVKSATIAAGKLESYPRTGSPLPTRLTSGTISSSPASARTTPSKRRAEFPALAGDSDSSLSEYDGDVADSDAETERLHISPQKQRPGMTVQHTGSSTITTTSAMAFEITVPTLRDATKQTEDTVDETPAKLSSPETPTRSQTKKRKREEGSPTPKTPVPEEDDETTPKQAAQPPKKKVFSPEAVVQKATIDTSEKEANTQENPITNGDSTTEDSAATNGVEEDPKVEPVVEEPGDTVMEIVEVIEEETEEAKDEPTSAPDETVQHVDADADIPREDDEDTEQDTKRMKAMDELAEIEQMYTKLKDSIYNEKLHRIEIELKLLHDGTHPEYIAQRKAIDDRMEEKVRLANAQYHHAMQSLDTSTHVNRAQLHSQYFQQTRMHRENTLYHLSEMWYHIQRERRASDAIVPEYTYRIPERGSTRIKARQKYNWEVAVLGGIQKYIGFPAAPDVDGATEEEKMEDLEALGIPPPRVPAVARSIAPAGVMRLDDYERPVPHHWVPTHTSPPSPAMHSQQHQAQPQPQQQAHAHQHLHRHHHHHHRPHSHGPPQQAPQHHQEQPAYPTPRRAPSNSNMGPSSSSASISSLLHPSESSVKMESQSSQPSLPSIKNTDAFSSYSSHMQQQQRHAPYGLNNHHINPFGRSMNEPPRVRSPTPHDTEKGGGAAARLGGFRPPATSGSSIGYS</sequence>
<dbReference type="OMA" id="PRRISMI"/>
<feature type="region of interest" description="Disordered" evidence="6">
    <location>
        <begin position="501"/>
        <end position="688"/>
    </location>
</feature>
<comment type="subcellular location">
    <subcellularLocation>
        <location evidence="1">Nucleus</location>
    </subcellularLocation>
</comment>
<proteinExistence type="predicted"/>
<organism evidence="7 8">
    <name type="scientific">Pyronema omphalodes (strain CBS 100304)</name>
    <name type="common">Pyronema confluens</name>
    <dbReference type="NCBI Taxonomy" id="1076935"/>
    <lineage>
        <taxon>Eukaryota</taxon>
        <taxon>Fungi</taxon>
        <taxon>Dikarya</taxon>
        <taxon>Ascomycota</taxon>
        <taxon>Pezizomycotina</taxon>
        <taxon>Pezizomycetes</taxon>
        <taxon>Pezizales</taxon>
        <taxon>Pyronemataceae</taxon>
        <taxon>Pyronema</taxon>
    </lineage>
</organism>
<dbReference type="Pfam" id="PF08598">
    <property type="entry name" value="Sds3"/>
    <property type="match status" value="1"/>
</dbReference>
<feature type="region of interest" description="Disordered" evidence="6">
    <location>
        <begin position="253"/>
        <end position="289"/>
    </location>
</feature>
<feature type="compositionally biased region" description="Polar residues" evidence="6">
    <location>
        <begin position="205"/>
        <end position="223"/>
    </location>
</feature>
<feature type="compositionally biased region" description="Acidic residues" evidence="6">
    <location>
        <begin position="69"/>
        <end position="78"/>
    </location>
</feature>
<evidence type="ECO:0000313" key="8">
    <source>
        <dbReference type="Proteomes" id="UP000018144"/>
    </source>
</evidence>
<dbReference type="GO" id="GO:0010468">
    <property type="term" value="P:regulation of gene expression"/>
    <property type="evidence" value="ECO:0007669"/>
    <property type="project" value="UniProtKB-ARBA"/>
</dbReference>
<feature type="compositionally biased region" description="Basic and acidic residues" evidence="6">
    <location>
        <begin position="268"/>
        <end position="279"/>
    </location>
</feature>
<feature type="compositionally biased region" description="Low complexity" evidence="6">
    <location>
        <begin position="574"/>
        <end position="608"/>
    </location>
</feature>